<dbReference type="InterPro" id="IPR016032">
    <property type="entry name" value="Sig_transdc_resp-reg_C-effctor"/>
</dbReference>
<dbReference type="RefSeq" id="WP_044498423.1">
    <property type="nucleotide sequence ID" value="NZ_LK391969.1"/>
</dbReference>
<dbReference type="SMART" id="SM00421">
    <property type="entry name" value="HTH_LUXR"/>
    <property type="match status" value="1"/>
</dbReference>
<dbReference type="InterPro" id="IPR000792">
    <property type="entry name" value="Tscrpt_reg_LuxR_C"/>
</dbReference>
<dbReference type="EMBL" id="LM997413">
    <property type="protein sequence ID" value="CEA02578.1"/>
    <property type="molecule type" value="Genomic_DNA"/>
</dbReference>
<dbReference type="SUPFAM" id="SSF46894">
    <property type="entry name" value="C-terminal effector domain of the bipartite response regulators"/>
    <property type="match status" value="1"/>
</dbReference>
<organism evidence="2">
    <name type="scientific">Pseudomonas saudimassiliensis</name>
    <dbReference type="NCBI Taxonomy" id="1461581"/>
    <lineage>
        <taxon>Bacteria</taxon>
        <taxon>Pseudomonadati</taxon>
        <taxon>Pseudomonadota</taxon>
        <taxon>Gammaproteobacteria</taxon>
        <taxon>Pseudomonadales</taxon>
        <taxon>Pseudomonadaceae</taxon>
        <taxon>Pseudomonas</taxon>
    </lineage>
</organism>
<reference evidence="2" key="1">
    <citation type="submission" date="2014-07" db="EMBL/GenBank/DDBJ databases">
        <authorList>
            <person name="Urmite Genomes Urmite Genomes"/>
        </authorList>
    </citation>
    <scope>NUCLEOTIDE SEQUENCE</scope>
    <source>
        <strain evidence="2">12M76_air</strain>
    </source>
</reference>
<dbReference type="InterPro" id="IPR036388">
    <property type="entry name" value="WH-like_DNA-bd_sf"/>
</dbReference>
<dbReference type="EMBL" id="LK391969">
    <property type="protein sequence ID" value="CEF25879.1"/>
    <property type="molecule type" value="Genomic_DNA"/>
</dbReference>
<dbReference type="Pfam" id="PF00196">
    <property type="entry name" value="GerE"/>
    <property type="match status" value="1"/>
</dbReference>
<dbReference type="GO" id="GO:0006355">
    <property type="term" value="P:regulation of DNA-templated transcription"/>
    <property type="evidence" value="ECO:0007669"/>
    <property type="project" value="InterPro"/>
</dbReference>
<evidence type="ECO:0000313" key="2">
    <source>
        <dbReference type="EMBL" id="CEA02578.1"/>
    </source>
</evidence>
<dbReference type="GO" id="GO:0003677">
    <property type="term" value="F:DNA binding"/>
    <property type="evidence" value="ECO:0007669"/>
    <property type="project" value="InterPro"/>
</dbReference>
<proteinExistence type="predicted"/>
<dbReference type="PROSITE" id="PS50043">
    <property type="entry name" value="HTH_LUXR_2"/>
    <property type="match status" value="1"/>
</dbReference>
<dbReference type="CDD" id="cd06170">
    <property type="entry name" value="LuxR_C_like"/>
    <property type="match status" value="1"/>
</dbReference>
<accession>A0A078M546</accession>
<dbReference type="AlphaFoldDB" id="A0A078M546"/>
<gene>
    <name evidence="2" type="ORF">BN1049_00798</name>
</gene>
<sequence length="382" mass="41787">MNADQRSLPLESSSFDLLLGELYDAAMDDHSWSRYLTRLQQLFRANYVTLILRIPQDSDKGLMLVIGDIEGQGSISYITYPLSETPFVNCPVNQVFTVTDLMSMDSWRSSDYYQRYCRKQNVFDVMGVDIAPPSGGVFRFRVTRAPDQQPFSAADRALCSTLIPHMSRALHIHSLLGHRHSLSALYAQAMGRLAVATLILDSSGQLLESNQVARDMLAAGDGLKLVGGRLEASYPGDNKRLYKSIRAASASTEGRVALAEALSIARPSGQVSLGIVVEPVPQQNWDEGESRPAVVIYCRDAVGQSLLSTSVTRQVFGLTPSETALAMELANGLSLEEAAASLGIRRNTARAHLRAIFSKTGVRRQTELVRLVLNSVVTLGQP</sequence>
<dbReference type="PATRIC" id="fig|1461581.3.peg.782"/>
<name>A0A078M546_9PSED</name>
<protein>
    <submittedName>
        <fullName evidence="2">Putative GerE family transcriptional regulator</fullName>
    </submittedName>
</protein>
<dbReference type="Gene3D" id="1.10.10.10">
    <property type="entry name" value="Winged helix-like DNA-binding domain superfamily/Winged helix DNA-binding domain"/>
    <property type="match status" value="1"/>
</dbReference>
<dbReference type="OrthoDB" id="5497412at2"/>
<evidence type="ECO:0000259" key="1">
    <source>
        <dbReference type="PROSITE" id="PS50043"/>
    </source>
</evidence>
<feature type="domain" description="HTH luxR-type" evidence="1">
    <location>
        <begin position="311"/>
        <end position="376"/>
    </location>
</feature>